<feature type="region of interest" description="Disordered" evidence="1">
    <location>
        <begin position="44"/>
        <end position="64"/>
    </location>
</feature>
<keyword evidence="3" id="KW-1185">Reference proteome</keyword>
<dbReference type="EMBL" id="BTRK01000006">
    <property type="protein sequence ID" value="GMR58953.1"/>
    <property type="molecule type" value="Genomic_DNA"/>
</dbReference>
<proteinExistence type="predicted"/>
<feature type="non-terminal residue" evidence="2">
    <location>
        <position position="1"/>
    </location>
</feature>
<sequence>AIPPPSSSESPLLISTESSISVIPSSSSPSITFSTESTITIASSSESTITIASSSESPSSSSTISESFPISSISSSASTFSSESALSLSSWPSTESIFPIASESSISSIPSPSYSSSSSPTFSSESSITISTSSSVATSEVSLSQLSVLPSIFESFTTEGSSISMRSIATSLNSIIVVVSTASHSRIHCNIIIPLLVGYSRSSIVSSSARGTTSIKHPLKTQQNSDTVALFAIVHIHNNYTPPPVHILLITPTS</sequence>
<name>A0AAN5D8Q5_9BILA</name>
<dbReference type="AlphaFoldDB" id="A0AAN5D8Q5"/>
<protein>
    <submittedName>
        <fullName evidence="2">Uncharacterized protein</fullName>
    </submittedName>
</protein>
<dbReference type="Proteomes" id="UP001328107">
    <property type="component" value="Unassembled WGS sequence"/>
</dbReference>
<organism evidence="2 3">
    <name type="scientific">Pristionchus mayeri</name>
    <dbReference type="NCBI Taxonomy" id="1317129"/>
    <lineage>
        <taxon>Eukaryota</taxon>
        <taxon>Metazoa</taxon>
        <taxon>Ecdysozoa</taxon>
        <taxon>Nematoda</taxon>
        <taxon>Chromadorea</taxon>
        <taxon>Rhabditida</taxon>
        <taxon>Rhabditina</taxon>
        <taxon>Diplogasteromorpha</taxon>
        <taxon>Diplogasteroidea</taxon>
        <taxon>Neodiplogasteridae</taxon>
        <taxon>Pristionchus</taxon>
    </lineage>
</organism>
<evidence type="ECO:0000256" key="1">
    <source>
        <dbReference type="SAM" id="MobiDB-lite"/>
    </source>
</evidence>
<accession>A0AAN5D8Q5</accession>
<evidence type="ECO:0000313" key="2">
    <source>
        <dbReference type="EMBL" id="GMR58953.1"/>
    </source>
</evidence>
<comment type="caution">
    <text evidence="2">The sequence shown here is derived from an EMBL/GenBank/DDBJ whole genome shotgun (WGS) entry which is preliminary data.</text>
</comment>
<gene>
    <name evidence="2" type="ORF">PMAYCL1PPCAC_29148</name>
</gene>
<reference evidence="3" key="1">
    <citation type="submission" date="2022-10" db="EMBL/GenBank/DDBJ databases">
        <title>Genome assembly of Pristionchus species.</title>
        <authorList>
            <person name="Yoshida K."/>
            <person name="Sommer R.J."/>
        </authorList>
    </citation>
    <scope>NUCLEOTIDE SEQUENCE [LARGE SCALE GENOMIC DNA]</scope>
    <source>
        <strain evidence="3">RS5460</strain>
    </source>
</reference>
<feature type="non-terminal residue" evidence="2">
    <location>
        <position position="254"/>
    </location>
</feature>
<evidence type="ECO:0000313" key="3">
    <source>
        <dbReference type="Proteomes" id="UP001328107"/>
    </source>
</evidence>